<dbReference type="Pfam" id="PF13181">
    <property type="entry name" value="TPR_8"/>
    <property type="match status" value="1"/>
</dbReference>
<dbReference type="SUPFAM" id="SSF48452">
    <property type="entry name" value="TPR-like"/>
    <property type="match status" value="1"/>
</dbReference>
<dbReference type="PANTHER" id="PTHR44943:SF8">
    <property type="entry name" value="TPR REPEAT-CONTAINING PROTEIN MJ0263"/>
    <property type="match status" value="1"/>
</dbReference>
<accession>A0A0F9QCJ3</accession>
<dbReference type="InterPro" id="IPR011990">
    <property type="entry name" value="TPR-like_helical_dom_sf"/>
</dbReference>
<dbReference type="PANTHER" id="PTHR44943">
    <property type="entry name" value="CELLULOSE SYNTHASE OPERON PROTEIN C"/>
    <property type="match status" value="1"/>
</dbReference>
<dbReference type="AlphaFoldDB" id="A0A0F9QCJ3"/>
<evidence type="ECO:0000256" key="2">
    <source>
        <dbReference type="ARBA" id="ARBA00022803"/>
    </source>
</evidence>
<reference evidence="3" key="1">
    <citation type="journal article" date="2015" name="Nature">
        <title>Complex archaea that bridge the gap between prokaryotes and eukaryotes.</title>
        <authorList>
            <person name="Spang A."/>
            <person name="Saw J.H."/>
            <person name="Jorgensen S.L."/>
            <person name="Zaremba-Niedzwiedzka K."/>
            <person name="Martijn J."/>
            <person name="Lind A.E."/>
            <person name="van Eijk R."/>
            <person name="Schleper C."/>
            <person name="Guy L."/>
            <person name="Ettema T.J."/>
        </authorList>
    </citation>
    <scope>NUCLEOTIDE SEQUENCE</scope>
</reference>
<evidence type="ECO:0000313" key="3">
    <source>
        <dbReference type="EMBL" id="KKN41715.1"/>
    </source>
</evidence>
<keyword evidence="1" id="KW-0677">Repeat</keyword>
<protein>
    <submittedName>
        <fullName evidence="3">Uncharacterized protein</fullName>
    </submittedName>
</protein>
<gene>
    <name evidence="3" type="ORF">LCGC14_0720330</name>
</gene>
<dbReference type="SMART" id="SM00028">
    <property type="entry name" value="TPR"/>
    <property type="match status" value="2"/>
</dbReference>
<dbReference type="EMBL" id="LAZR01001629">
    <property type="protein sequence ID" value="KKN41715.1"/>
    <property type="molecule type" value="Genomic_DNA"/>
</dbReference>
<dbReference type="InterPro" id="IPR051685">
    <property type="entry name" value="Ycf3/AcsC/BcsC/TPR_MFPF"/>
</dbReference>
<dbReference type="Gene3D" id="1.25.40.10">
    <property type="entry name" value="Tetratricopeptide repeat domain"/>
    <property type="match status" value="1"/>
</dbReference>
<organism evidence="3">
    <name type="scientific">marine sediment metagenome</name>
    <dbReference type="NCBI Taxonomy" id="412755"/>
    <lineage>
        <taxon>unclassified sequences</taxon>
        <taxon>metagenomes</taxon>
        <taxon>ecological metagenomes</taxon>
    </lineage>
</organism>
<keyword evidence="2" id="KW-0802">TPR repeat</keyword>
<dbReference type="Pfam" id="PF00515">
    <property type="entry name" value="TPR_1"/>
    <property type="match status" value="1"/>
</dbReference>
<dbReference type="PROSITE" id="PS50005">
    <property type="entry name" value="TPR"/>
    <property type="match status" value="2"/>
</dbReference>
<proteinExistence type="predicted"/>
<evidence type="ECO:0000256" key="1">
    <source>
        <dbReference type="ARBA" id="ARBA00022737"/>
    </source>
</evidence>
<dbReference type="InterPro" id="IPR019734">
    <property type="entry name" value="TPR_rpt"/>
</dbReference>
<comment type="caution">
    <text evidence="3">The sequence shown here is derived from an EMBL/GenBank/DDBJ whole genome shotgun (WGS) entry which is preliminary data.</text>
</comment>
<sequence>MEDSDGKPQRYKVNEDGFFMLKDGGLVTNPNNEVTNSENYKEALNCYNKALEIEPNFGAAWYRKGMVIGVLGDFQEAIKCHEKALSIEPDFIDAIFSKGMALGIVGETEMGSKVL</sequence>
<name>A0A0F9QCJ3_9ZZZZ</name>